<evidence type="ECO:0000259" key="1">
    <source>
        <dbReference type="Pfam" id="PF08268"/>
    </source>
</evidence>
<reference evidence="2" key="3">
    <citation type="submission" date="2020-06" db="EMBL/GenBank/DDBJ databases">
        <title>Helianthus annuus Genome sequencing and assembly Release 2.</title>
        <authorList>
            <person name="Gouzy J."/>
            <person name="Langlade N."/>
            <person name="Munos S."/>
        </authorList>
    </citation>
    <scope>NUCLEOTIDE SEQUENCE</scope>
    <source>
        <tissue evidence="2">Leaves</tissue>
    </source>
</reference>
<evidence type="ECO:0000313" key="4">
    <source>
        <dbReference type="Proteomes" id="UP000215914"/>
    </source>
</evidence>
<dbReference type="EMBL" id="MNCJ02000319">
    <property type="protein sequence ID" value="KAF5812142.1"/>
    <property type="molecule type" value="Genomic_DNA"/>
</dbReference>
<gene>
    <name evidence="3" type="ORF">HannXRQ_Chr04g0126191</name>
    <name evidence="2" type="ORF">HanXRQr2_Chr04g0189271</name>
</gene>
<name>A0A251V325_HELAN</name>
<protein>
    <recommendedName>
        <fullName evidence="1">F-box associated beta-propeller type 3 domain-containing protein</fullName>
    </recommendedName>
</protein>
<feature type="domain" description="F-box associated beta-propeller type 3" evidence="1">
    <location>
        <begin position="93"/>
        <end position="273"/>
    </location>
</feature>
<dbReference type="OrthoDB" id="1845982at2759"/>
<dbReference type="InterPro" id="IPR055290">
    <property type="entry name" value="At3g26010-like"/>
</dbReference>
<dbReference type="PANTHER" id="PTHR35546:SF16">
    <property type="entry name" value="F-BOX ASSOCIATED UBIQUITINATION EFFECTOR FAMILY PROTEIN-RELATED"/>
    <property type="match status" value="1"/>
</dbReference>
<dbReference type="PANTHER" id="PTHR35546">
    <property type="entry name" value="F-BOX PROTEIN INTERACTION DOMAIN PROTEIN-RELATED"/>
    <property type="match status" value="1"/>
</dbReference>
<reference evidence="3" key="2">
    <citation type="submission" date="2017-02" db="EMBL/GenBank/DDBJ databases">
        <title>Sunflower complete genome.</title>
        <authorList>
            <person name="Langlade N."/>
            <person name="Munos S."/>
        </authorList>
    </citation>
    <scope>NUCLEOTIDE SEQUENCE [LARGE SCALE GENOMIC DNA]</scope>
    <source>
        <tissue evidence="3">Leaves</tissue>
    </source>
</reference>
<dbReference type="EMBL" id="CM007893">
    <property type="protein sequence ID" value="OTG29804.1"/>
    <property type="molecule type" value="Genomic_DNA"/>
</dbReference>
<dbReference type="OMA" id="GLVCCVD"/>
<dbReference type="AlphaFoldDB" id="A0A251V325"/>
<accession>A0A251V325</accession>
<sequence>MDSDLSFEMLMEITSRASLETLDIMRCMCKELNKLTYESYLLDLYKKRNNIVSGFLIQDMKSEWMDIKEFAPSRDSNCLDLGFLPSNARILATSEQGIIVYQTPDSADFRNGVYHVCKPATRQVLALPNPKAKYTLCKVALVVMSLRPLHYKIIRFSDHPALKRGRKFYTRYSCDIFDSTTWEWRSRNHIKLDDGVFFTNPQPVTKSGSIYMLLTNNDIFKFDAYSEKWEVFPPPIRYDQYGTASMDLVKYGGRLGVACKPPNGDGCREIWVHTTDGLWEKEGVAGEGARETESLKALYDSDTSVVAQNDTLLFYRFKQEGDNMINKVALNDILIPCEMFTFRSDFEPIDLI</sequence>
<dbReference type="Proteomes" id="UP000215914">
    <property type="component" value="Chromosome 4"/>
</dbReference>
<dbReference type="InterPro" id="IPR013187">
    <property type="entry name" value="F-box-assoc_dom_typ3"/>
</dbReference>
<evidence type="ECO:0000313" key="2">
    <source>
        <dbReference type="EMBL" id="KAF5812142.1"/>
    </source>
</evidence>
<reference evidence="2 4" key="1">
    <citation type="journal article" date="2017" name="Nature">
        <title>The sunflower genome provides insights into oil metabolism, flowering and Asterid evolution.</title>
        <authorList>
            <person name="Badouin H."/>
            <person name="Gouzy J."/>
            <person name="Grassa C.J."/>
            <person name="Murat F."/>
            <person name="Staton S.E."/>
            <person name="Cottret L."/>
            <person name="Lelandais-Briere C."/>
            <person name="Owens G.L."/>
            <person name="Carrere S."/>
            <person name="Mayjonade B."/>
            <person name="Legrand L."/>
            <person name="Gill N."/>
            <person name="Kane N.C."/>
            <person name="Bowers J.E."/>
            <person name="Hubner S."/>
            <person name="Bellec A."/>
            <person name="Berard A."/>
            <person name="Berges H."/>
            <person name="Blanchet N."/>
            <person name="Boniface M.C."/>
            <person name="Brunel D."/>
            <person name="Catrice O."/>
            <person name="Chaidir N."/>
            <person name="Claudel C."/>
            <person name="Donnadieu C."/>
            <person name="Faraut T."/>
            <person name="Fievet G."/>
            <person name="Helmstetter N."/>
            <person name="King M."/>
            <person name="Knapp S.J."/>
            <person name="Lai Z."/>
            <person name="Le Paslier M.C."/>
            <person name="Lippi Y."/>
            <person name="Lorenzon L."/>
            <person name="Mandel J.R."/>
            <person name="Marage G."/>
            <person name="Marchand G."/>
            <person name="Marquand E."/>
            <person name="Bret-Mestries E."/>
            <person name="Morien E."/>
            <person name="Nambeesan S."/>
            <person name="Nguyen T."/>
            <person name="Pegot-Espagnet P."/>
            <person name="Pouilly N."/>
            <person name="Raftis F."/>
            <person name="Sallet E."/>
            <person name="Schiex T."/>
            <person name="Thomas J."/>
            <person name="Vandecasteele C."/>
            <person name="Vares D."/>
            <person name="Vear F."/>
            <person name="Vautrin S."/>
            <person name="Crespi M."/>
            <person name="Mangin B."/>
            <person name="Burke J.M."/>
            <person name="Salse J."/>
            <person name="Munos S."/>
            <person name="Vincourt P."/>
            <person name="Rieseberg L.H."/>
            <person name="Langlade N.B."/>
        </authorList>
    </citation>
    <scope>NUCLEOTIDE SEQUENCE [LARGE SCALE GENOMIC DNA]</scope>
    <source>
        <strain evidence="4">cv. SF193</strain>
        <tissue evidence="2">Leaves</tissue>
    </source>
</reference>
<evidence type="ECO:0000313" key="3">
    <source>
        <dbReference type="EMBL" id="OTG29804.1"/>
    </source>
</evidence>
<dbReference type="Gramene" id="mRNA:HanXRQr2_Chr04g0189271">
    <property type="protein sequence ID" value="mRNA:HanXRQr2_Chr04g0189271"/>
    <property type="gene ID" value="HanXRQr2_Chr04g0189271"/>
</dbReference>
<keyword evidence="4" id="KW-1185">Reference proteome</keyword>
<proteinExistence type="predicted"/>
<organism evidence="3 4">
    <name type="scientific">Helianthus annuus</name>
    <name type="common">Common sunflower</name>
    <dbReference type="NCBI Taxonomy" id="4232"/>
    <lineage>
        <taxon>Eukaryota</taxon>
        <taxon>Viridiplantae</taxon>
        <taxon>Streptophyta</taxon>
        <taxon>Embryophyta</taxon>
        <taxon>Tracheophyta</taxon>
        <taxon>Spermatophyta</taxon>
        <taxon>Magnoliopsida</taxon>
        <taxon>eudicotyledons</taxon>
        <taxon>Gunneridae</taxon>
        <taxon>Pentapetalae</taxon>
        <taxon>asterids</taxon>
        <taxon>campanulids</taxon>
        <taxon>Asterales</taxon>
        <taxon>Asteraceae</taxon>
        <taxon>Asteroideae</taxon>
        <taxon>Heliantheae alliance</taxon>
        <taxon>Heliantheae</taxon>
        <taxon>Helianthus</taxon>
    </lineage>
</organism>
<dbReference type="Pfam" id="PF08268">
    <property type="entry name" value="FBA_3"/>
    <property type="match status" value="1"/>
</dbReference>
<dbReference type="InParanoid" id="A0A251V325"/>